<comment type="caution">
    <text evidence="1">The sequence shown here is derived from an EMBL/GenBank/DDBJ whole genome shotgun (WGS) entry which is preliminary data.</text>
</comment>
<gene>
    <name evidence="1" type="ORF">AVEN_240760_1</name>
</gene>
<accession>A0A4Y2BZA9</accession>
<protein>
    <submittedName>
        <fullName evidence="1">Uncharacterized protein</fullName>
    </submittedName>
</protein>
<dbReference type="AlphaFoldDB" id="A0A4Y2BZA9"/>
<proteinExistence type="predicted"/>
<reference evidence="1 2" key="1">
    <citation type="journal article" date="2019" name="Sci. Rep.">
        <title>Orb-weaving spider Araneus ventricosus genome elucidates the spidroin gene catalogue.</title>
        <authorList>
            <person name="Kono N."/>
            <person name="Nakamura H."/>
            <person name="Ohtoshi R."/>
            <person name="Moran D.A.P."/>
            <person name="Shinohara A."/>
            <person name="Yoshida Y."/>
            <person name="Fujiwara M."/>
            <person name="Mori M."/>
            <person name="Tomita M."/>
            <person name="Arakawa K."/>
        </authorList>
    </citation>
    <scope>NUCLEOTIDE SEQUENCE [LARGE SCALE GENOMIC DNA]</scope>
</reference>
<organism evidence="1 2">
    <name type="scientific">Araneus ventricosus</name>
    <name type="common">Orbweaver spider</name>
    <name type="synonym">Epeira ventricosa</name>
    <dbReference type="NCBI Taxonomy" id="182803"/>
    <lineage>
        <taxon>Eukaryota</taxon>
        <taxon>Metazoa</taxon>
        <taxon>Ecdysozoa</taxon>
        <taxon>Arthropoda</taxon>
        <taxon>Chelicerata</taxon>
        <taxon>Arachnida</taxon>
        <taxon>Araneae</taxon>
        <taxon>Araneomorphae</taxon>
        <taxon>Entelegynae</taxon>
        <taxon>Araneoidea</taxon>
        <taxon>Araneidae</taxon>
        <taxon>Araneus</taxon>
    </lineage>
</organism>
<dbReference type="Proteomes" id="UP000499080">
    <property type="component" value="Unassembled WGS sequence"/>
</dbReference>
<name>A0A4Y2BZA9_ARAVE</name>
<keyword evidence="2" id="KW-1185">Reference proteome</keyword>
<sequence length="104" mass="11516">MSASRWRQPPPEGRNRRPAILRAWQDVCFSSETTSSGGEKQTFCYPEGVAGWEKQTFCYPEGVAGCLLLVGVNLLRRGDAAIPPRPQDSRTFKDVAWDNSVSGL</sequence>
<dbReference type="EMBL" id="BGPR01084861">
    <property type="protein sequence ID" value="GBL97149.1"/>
    <property type="molecule type" value="Genomic_DNA"/>
</dbReference>
<evidence type="ECO:0000313" key="1">
    <source>
        <dbReference type="EMBL" id="GBL97149.1"/>
    </source>
</evidence>
<evidence type="ECO:0000313" key="2">
    <source>
        <dbReference type="Proteomes" id="UP000499080"/>
    </source>
</evidence>